<feature type="short sequence motif" description="HXTX 1" evidence="2">
    <location>
        <begin position="43"/>
        <end position="46"/>
    </location>
</feature>
<dbReference type="Gene3D" id="3.90.1140.10">
    <property type="entry name" value="Cyclic phosphodiesterase"/>
    <property type="match status" value="1"/>
</dbReference>
<feature type="active site" description="Proton acceptor" evidence="2">
    <location>
        <position position="125"/>
    </location>
</feature>
<keyword evidence="3" id="KW-0436">Ligase</keyword>
<evidence type="ECO:0000256" key="2">
    <source>
        <dbReference type="HAMAP-Rule" id="MF_01940"/>
    </source>
</evidence>
<dbReference type="SUPFAM" id="SSF55144">
    <property type="entry name" value="LigT-like"/>
    <property type="match status" value="1"/>
</dbReference>
<dbReference type="HAMAP" id="MF_01940">
    <property type="entry name" value="RNA_CPDase"/>
    <property type="match status" value="1"/>
</dbReference>
<organism evidence="3 4">
    <name type="scientific">Azoarcus indigens</name>
    <dbReference type="NCBI Taxonomy" id="29545"/>
    <lineage>
        <taxon>Bacteria</taxon>
        <taxon>Pseudomonadati</taxon>
        <taxon>Pseudomonadota</taxon>
        <taxon>Betaproteobacteria</taxon>
        <taxon>Rhodocyclales</taxon>
        <taxon>Zoogloeaceae</taxon>
        <taxon>Azoarcus</taxon>
    </lineage>
</organism>
<name>A0A4R6DL34_9RHOO</name>
<comment type="caution">
    <text evidence="3">The sequence shown here is derived from an EMBL/GenBank/DDBJ whole genome shotgun (WGS) entry which is preliminary data.</text>
</comment>
<feature type="short sequence motif" description="HXTX 2" evidence="2">
    <location>
        <begin position="125"/>
        <end position="128"/>
    </location>
</feature>
<dbReference type="GO" id="GO:0016874">
    <property type="term" value="F:ligase activity"/>
    <property type="evidence" value="ECO:0007669"/>
    <property type="project" value="UniProtKB-KW"/>
</dbReference>
<dbReference type="PANTHER" id="PTHR35561:SF1">
    <property type="entry name" value="RNA 2',3'-CYCLIC PHOSPHODIESTERASE"/>
    <property type="match status" value="1"/>
</dbReference>
<comment type="function">
    <text evidence="2">Hydrolyzes RNA 2',3'-cyclic phosphodiester to an RNA 2'-phosphomonoester.</text>
</comment>
<keyword evidence="1 2" id="KW-0378">Hydrolase</keyword>
<dbReference type="EMBL" id="SNVV01000030">
    <property type="protein sequence ID" value="TDN45497.1"/>
    <property type="molecule type" value="Genomic_DNA"/>
</dbReference>
<protein>
    <recommendedName>
        <fullName evidence="2">RNA 2',3'-cyclic phosphodiesterase</fullName>
        <shortName evidence="2">RNA 2',3'-CPDase</shortName>
        <ecNumber evidence="2">3.1.4.58</ecNumber>
    </recommendedName>
</protein>
<dbReference type="GO" id="GO:0008664">
    <property type="term" value="F:RNA 2',3'-cyclic 3'-phosphodiesterase activity"/>
    <property type="evidence" value="ECO:0007669"/>
    <property type="project" value="UniProtKB-EC"/>
</dbReference>
<keyword evidence="4" id="KW-1185">Reference proteome</keyword>
<dbReference type="NCBIfam" id="TIGR02258">
    <property type="entry name" value="2_5_ligase"/>
    <property type="match status" value="1"/>
</dbReference>
<dbReference type="PANTHER" id="PTHR35561">
    <property type="entry name" value="RNA 2',3'-CYCLIC PHOSPHODIESTERASE"/>
    <property type="match status" value="1"/>
</dbReference>
<feature type="active site" description="Proton donor" evidence="2">
    <location>
        <position position="43"/>
    </location>
</feature>
<dbReference type="Proteomes" id="UP000295129">
    <property type="component" value="Unassembled WGS sequence"/>
</dbReference>
<gene>
    <name evidence="3" type="ORF">C7389_1307</name>
</gene>
<comment type="catalytic activity">
    <reaction evidence="2">
        <text>a 3'-end 2',3'-cyclophospho-ribonucleotide-RNA + H2O = a 3'-end 2'-phospho-ribonucleotide-RNA + H(+)</text>
        <dbReference type="Rhea" id="RHEA:11828"/>
        <dbReference type="Rhea" id="RHEA-COMP:10464"/>
        <dbReference type="Rhea" id="RHEA-COMP:17353"/>
        <dbReference type="ChEBI" id="CHEBI:15377"/>
        <dbReference type="ChEBI" id="CHEBI:15378"/>
        <dbReference type="ChEBI" id="CHEBI:83064"/>
        <dbReference type="ChEBI" id="CHEBI:173113"/>
        <dbReference type="EC" id="3.1.4.58"/>
    </reaction>
</comment>
<sequence length="181" mass="20035">MSEPARVFFACWPSPVLAAAIHRQALRLQQSCKGRVMRPDTLHMTLAFLGDVERHRLPELQAVASRLAAAPFRFGLTRQGSWHGHRIVWLAPGEVPAHLHLLQASLCAELRSAGFQLEEGSYNPHVTILRNARSAPGNACCGDGLEWTVDAFRLVESQRLPEGASYRTLGEWPLVGLRAPE</sequence>
<dbReference type="EC" id="3.1.4.58" evidence="2"/>
<evidence type="ECO:0000313" key="4">
    <source>
        <dbReference type="Proteomes" id="UP000295129"/>
    </source>
</evidence>
<accession>A0A4R6DL34</accession>
<comment type="similarity">
    <text evidence="2">Belongs to the 2H phosphoesterase superfamily. ThpR family.</text>
</comment>
<proteinExistence type="inferred from homology"/>
<dbReference type="OrthoDB" id="7061261at2"/>
<evidence type="ECO:0000256" key="1">
    <source>
        <dbReference type="ARBA" id="ARBA00022801"/>
    </source>
</evidence>
<dbReference type="InterPro" id="IPR004175">
    <property type="entry name" value="RNA_CPDase"/>
</dbReference>
<dbReference type="InterPro" id="IPR009097">
    <property type="entry name" value="Cyclic_Pdiesterase"/>
</dbReference>
<reference evidence="3 4" key="1">
    <citation type="submission" date="2019-03" db="EMBL/GenBank/DDBJ databases">
        <title>Genomic Encyclopedia of Type Strains, Phase IV (KMG-IV): sequencing the most valuable type-strain genomes for metagenomic binning, comparative biology and taxonomic classification.</title>
        <authorList>
            <person name="Goeker M."/>
        </authorList>
    </citation>
    <scope>NUCLEOTIDE SEQUENCE [LARGE SCALE GENOMIC DNA]</scope>
    <source>
        <strain evidence="3 4">DSM 12121</strain>
    </source>
</reference>
<evidence type="ECO:0000313" key="3">
    <source>
        <dbReference type="EMBL" id="TDN45497.1"/>
    </source>
</evidence>
<dbReference type="AlphaFoldDB" id="A0A4R6DL34"/>
<dbReference type="RefSeq" id="WP_133594873.1">
    <property type="nucleotide sequence ID" value="NZ_SNVV01000030.1"/>
</dbReference>
<dbReference type="Pfam" id="PF13563">
    <property type="entry name" value="2_5_RNA_ligase2"/>
    <property type="match status" value="1"/>
</dbReference>
<dbReference type="GO" id="GO:0004113">
    <property type="term" value="F:2',3'-cyclic-nucleotide 3'-phosphodiesterase activity"/>
    <property type="evidence" value="ECO:0007669"/>
    <property type="project" value="InterPro"/>
</dbReference>